<accession>A0AAV6UW90</accession>
<sequence>MADRDIDLYADDYSLNQSADYKNCSEVDLYNDAITAPMYTYDFKAKSSVTSISPTHQSVTLNDDAITGPFRAQNFKGKSSVSDISPFHQSVEFNEDAVAGLSRAYNFKNRPSVDDISPSHQRVAVYVGNLTWWTTDEDLTGAMASLGAKDIYEIEFYAYRSNGQSKGFCTVALGSEDSLRIVMQELPRIQLHGRNPIVTPCTWQNRDFFESISDERLNRKRRRGRDDGDMRQEKRYMYEDDVRIRSNSAP</sequence>
<dbReference type="Gene3D" id="3.30.70.330">
    <property type="match status" value="1"/>
</dbReference>
<dbReference type="GO" id="GO:0006397">
    <property type="term" value="P:mRNA processing"/>
    <property type="evidence" value="ECO:0007669"/>
    <property type="project" value="UniProtKB-KW"/>
</dbReference>
<evidence type="ECO:0000256" key="3">
    <source>
        <dbReference type="SAM" id="MobiDB-lite"/>
    </source>
</evidence>
<feature type="compositionally biased region" description="Basic and acidic residues" evidence="3">
    <location>
        <begin position="224"/>
        <end position="244"/>
    </location>
</feature>
<dbReference type="InterPro" id="IPR000504">
    <property type="entry name" value="RRM_dom"/>
</dbReference>
<organism evidence="5 6">
    <name type="scientific">Oedothorax gibbosus</name>
    <dbReference type="NCBI Taxonomy" id="931172"/>
    <lineage>
        <taxon>Eukaryota</taxon>
        <taxon>Metazoa</taxon>
        <taxon>Ecdysozoa</taxon>
        <taxon>Arthropoda</taxon>
        <taxon>Chelicerata</taxon>
        <taxon>Arachnida</taxon>
        <taxon>Araneae</taxon>
        <taxon>Araneomorphae</taxon>
        <taxon>Entelegynae</taxon>
        <taxon>Araneoidea</taxon>
        <taxon>Linyphiidae</taxon>
        <taxon>Erigoninae</taxon>
        <taxon>Oedothorax</taxon>
    </lineage>
</organism>
<name>A0AAV6UW90_9ARAC</name>
<dbReference type="AlphaFoldDB" id="A0AAV6UW90"/>
<gene>
    <name evidence="5" type="ORF">JTE90_014325</name>
</gene>
<proteinExistence type="inferred from homology"/>
<dbReference type="Proteomes" id="UP000827092">
    <property type="component" value="Unassembled WGS sequence"/>
</dbReference>
<reference evidence="5 6" key="1">
    <citation type="journal article" date="2022" name="Nat. Ecol. Evol.">
        <title>A masculinizing supergene underlies an exaggerated male reproductive morph in a spider.</title>
        <authorList>
            <person name="Hendrickx F."/>
            <person name="De Corte Z."/>
            <person name="Sonet G."/>
            <person name="Van Belleghem S.M."/>
            <person name="Kostlbacher S."/>
            <person name="Vangestel C."/>
        </authorList>
    </citation>
    <scope>NUCLEOTIDE SEQUENCE [LARGE SCALE GENOMIC DNA]</scope>
    <source>
        <strain evidence="5">W744_W776</strain>
    </source>
</reference>
<dbReference type="InterPro" id="IPR035979">
    <property type="entry name" value="RBD_domain_sf"/>
</dbReference>
<protein>
    <recommendedName>
        <fullName evidence="4">RRM domain-containing protein</fullName>
    </recommendedName>
</protein>
<dbReference type="GO" id="GO:0003723">
    <property type="term" value="F:RNA binding"/>
    <property type="evidence" value="ECO:0007669"/>
    <property type="project" value="UniProtKB-KW"/>
</dbReference>
<comment type="caution">
    <text evidence="5">The sequence shown here is derived from an EMBL/GenBank/DDBJ whole genome shotgun (WGS) entry which is preliminary data.</text>
</comment>
<dbReference type="PANTHER" id="PTHR23204">
    <property type="entry name" value="CLEAVAGE AND POLYADENYLATION SPECIFIC FACTOR"/>
    <property type="match status" value="1"/>
</dbReference>
<evidence type="ECO:0000313" key="5">
    <source>
        <dbReference type="EMBL" id="KAG8188087.1"/>
    </source>
</evidence>
<evidence type="ECO:0000313" key="6">
    <source>
        <dbReference type="Proteomes" id="UP000827092"/>
    </source>
</evidence>
<dbReference type="InterPro" id="IPR012677">
    <property type="entry name" value="Nucleotide-bd_a/b_plait_sf"/>
</dbReference>
<keyword evidence="6" id="KW-1185">Reference proteome</keyword>
<keyword evidence="2" id="KW-0694">RNA-binding</keyword>
<evidence type="ECO:0000256" key="2">
    <source>
        <dbReference type="ARBA" id="ARBA00022884"/>
    </source>
</evidence>
<dbReference type="Pfam" id="PF00076">
    <property type="entry name" value="RRM_1"/>
    <property type="match status" value="1"/>
</dbReference>
<feature type="domain" description="RRM" evidence="4">
    <location>
        <begin position="124"/>
        <end position="199"/>
    </location>
</feature>
<evidence type="ECO:0000256" key="1">
    <source>
        <dbReference type="ARBA" id="ARBA00006265"/>
    </source>
</evidence>
<dbReference type="SMART" id="SM00360">
    <property type="entry name" value="RRM"/>
    <property type="match status" value="1"/>
</dbReference>
<dbReference type="SUPFAM" id="SSF54928">
    <property type="entry name" value="RNA-binding domain, RBD"/>
    <property type="match status" value="1"/>
</dbReference>
<dbReference type="EMBL" id="JAFNEN010000250">
    <property type="protein sequence ID" value="KAG8188087.1"/>
    <property type="molecule type" value="Genomic_DNA"/>
</dbReference>
<dbReference type="InterPro" id="IPR034772">
    <property type="entry name" value="CPSF6/7"/>
</dbReference>
<dbReference type="GO" id="GO:0005634">
    <property type="term" value="C:nucleus"/>
    <property type="evidence" value="ECO:0007669"/>
    <property type="project" value="UniProtKB-SubCell"/>
</dbReference>
<comment type="similarity">
    <text evidence="1">Belongs to the RRM CPSF6/7 family.</text>
</comment>
<evidence type="ECO:0000259" key="4">
    <source>
        <dbReference type="SMART" id="SM00360"/>
    </source>
</evidence>
<feature type="region of interest" description="Disordered" evidence="3">
    <location>
        <begin position="220"/>
        <end position="250"/>
    </location>
</feature>